<gene>
    <name evidence="2" type="ORF">Y88_0136</name>
</gene>
<organism evidence="2 3">
    <name type="scientific">Novosphingobium nitrogenifigens DSM 19370</name>
    <dbReference type="NCBI Taxonomy" id="983920"/>
    <lineage>
        <taxon>Bacteria</taxon>
        <taxon>Pseudomonadati</taxon>
        <taxon>Pseudomonadota</taxon>
        <taxon>Alphaproteobacteria</taxon>
        <taxon>Sphingomonadales</taxon>
        <taxon>Sphingomonadaceae</taxon>
        <taxon>Novosphingobium</taxon>
    </lineage>
</organism>
<evidence type="ECO:0008006" key="4">
    <source>
        <dbReference type="Google" id="ProtNLM"/>
    </source>
</evidence>
<dbReference type="Proteomes" id="UP000004728">
    <property type="component" value="Unassembled WGS sequence"/>
</dbReference>
<dbReference type="InParanoid" id="F1ZB49"/>
<dbReference type="InterPro" id="IPR025737">
    <property type="entry name" value="FApF"/>
</dbReference>
<protein>
    <recommendedName>
        <fullName evidence="4">Phenol degradation protein meta</fullName>
    </recommendedName>
</protein>
<dbReference type="HOGENOM" id="CLU_908620_0_0_5"/>
<dbReference type="AlphaFoldDB" id="F1ZB49"/>
<keyword evidence="1" id="KW-0732">Signal</keyword>
<keyword evidence="3" id="KW-1185">Reference proteome</keyword>
<reference evidence="2 3" key="1">
    <citation type="journal article" date="2012" name="J. Bacteriol.">
        <title>Draft Genome Sequence of Novosphingobium nitrogenifigens Y88T.</title>
        <authorList>
            <person name="Strabala T.J."/>
            <person name="Macdonald L."/>
            <person name="Liu V."/>
            <person name="Smit A.M."/>
        </authorList>
    </citation>
    <scope>NUCLEOTIDE SEQUENCE [LARGE SCALE GENOMIC DNA]</scope>
    <source>
        <strain evidence="2 3">DSM 19370</strain>
    </source>
</reference>
<sequence length="306" mass="32583">MKAVRIGAAIAAMAMLCPETGHAEELWNAYPLRGFWEGLPAGATPPKGVYTAVSAYWANDRYYGEQGKAVPGTDLTAFVVTPVIEWVPGVKILGGTYSVGIAQPFVYNTSPGLSGSTGRGNWGTFNTVLLPAQLGWKLRNVHVKLGVGVYLPNASSTVSDLYAGKLHNGGLPSGSNFAAVEPDLGITWMHKGWNVSAALHAAIPVSASTTPGYRYWSGSEFAADYTITKALGKWTLGVGGHQINQYEDDRFNGEVVPDHRSQLYGVGPIAGVQAGPLNITAMWNRTVSARNAVAGDMVQVRFTTRL</sequence>
<evidence type="ECO:0000313" key="2">
    <source>
        <dbReference type="EMBL" id="EGD58084.1"/>
    </source>
</evidence>
<dbReference type="eggNOG" id="COG4313">
    <property type="taxonomic scope" value="Bacteria"/>
</dbReference>
<dbReference type="STRING" id="983920.Y88_0136"/>
<name>F1ZB49_9SPHN</name>
<dbReference type="Pfam" id="PF13557">
    <property type="entry name" value="Phenol_MetA_deg"/>
    <property type="match status" value="1"/>
</dbReference>
<dbReference type="RefSeq" id="WP_008067413.1">
    <property type="nucleotide sequence ID" value="NZ_AQWK01000006.1"/>
</dbReference>
<evidence type="ECO:0000313" key="3">
    <source>
        <dbReference type="Proteomes" id="UP000004728"/>
    </source>
</evidence>
<dbReference type="OrthoDB" id="109533at2"/>
<dbReference type="EMBL" id="AEWJ01000044">
    <property type="protein sequence ID" value="EGD58084.1"/>
    <property type="molecule type" value="Genomic_DNA"/>
</dbReference>
<feature type="chain" id="PRO_5003272803" description="Phenol degradation protein meta" evidence="1">
    <location>
        <begin position="24"/>
        <end position="306"/>
    </location>
</feature>
<evidence type="ECO:0000256" key="1">
    <source>
        <dbReference type="SAM" id="SignalP"/>
    </source>
</evidence>
<comment type="caution">
    <text evidence="2">The sequence shown here is derived from an EMBL/GenBank/DDBJ whole genome shotgun (WGS) entry which is preliminary data.</text>
</comment>
<feature type="signal peptide" evidence="1">
    <location>
        <begin position="1"/>
        <end position="23"/>
    </location>
</feature>
<accession>F1ZB49</accession>
<proteinExistence type="predicted"/>